<name>A0A8H3PIQ4_9LECA</name>
<dbReference type="Proteomes" id="UP000664534">
    <property type="component" value="Unassembled WGS sequence"/>
</dbReference>
<feature type="transmembrane region" description="Helical" evidence="6">
    <location>
        <begin position="164"/>
        <end position="192"/>
    </location>
</feature>
<feature type="transmembrane region" description="Helical" evidence="6">
    <location>
        <begin position="212"/>
        <end position="232"/>
    </location>
</feature>
<comment type="subcellular location">
    <subcellularLocation>
        <location evidence="1">Membrane</location>
        <topology evidence="1">Multi-pass membrane protein</topology>
    </subcellularLocation>
</comment>
<dbReference type="InterPro" id="IPR052337">
    <property type="entry name" value="SAT4-like"/>
</dbReference>
<reference evidence="8" key="1">
    <citation type="submission" date="2021-03" db="EMBL/GenBank/DDBJ databases">
        <authorList>
            <person name="Tagirdzhanova G."/>
        </authorList>
    </citation>
    <scope>NUCLEOTIDE SEQUENCE</scope>
</reference>
<proteinExistence type="inferred from homology"/>
<dbReference type="InterPro" id="IPR049326">
    <property type="entry name" value="Rhodopsin_dom_fungi"/>
</dbReference>
<comment type="caution">
    <text evidence="8">The sequence shown here is derived from an EMBL/GenBank/DDBJ whole genome shotgun (WGS) entry which is preliminary data.</text>
</comment>
<accession>A0A8H3PIQ4</accession>
<dbReference type="GO" id="GO:0016020">
    <property type="term" value="C:membrane"/>
    <property type="evidence" value="ECO:0007669"/>
    <property type="project" value="UniProtKB-SubCell"/>
</dbReference>
<evidence type="ECO:0000259" key="7">
    <source>
        <dbReference type="Pfam" id="PF20684"/>
    </source>
</evidence>
<keyword evidence="3 6" id="KW-1133">Transmembrane helix</keyword>
<feature type="transmembrane region" description="Helical" evidence="6">
    <location>
        <begin position="83"/>
        <end position="116"/>
    </location>
</feature>
<keyword evidence="4 6" id="KW-0472">Membrane</keyword>
<dbReference type="PANTHER" id="PTHR33048">
    <property type="entry name" value="PTH11-LIKE INTEGRAL MEMBRANE PROTEIN (AFU_ORTHOLOGUE AFUA_5G11245)"/>
    <property type="match status" value="1"/>
</dbReference>
<evidence type="ECO:0000313" key="8">
    <source>
        <dbReference type="EMBL" id="CAF9941792.1"/>
    </source>
</evidence>
<evidence type="ECO:0000256" key="5">
    <source>
        <dbReference type="ARBA" id="ARBA00038359"/>
    </source>
</evidence>
<feature type="transmembrane region" description="Helical" evidence="6">
    <location>
        <begin position="136"/>
        <end position="157"/>
    </location>
</feature>
<protein>
    <recommendedName>
        <fullName evidence="7">Rhodopsin domain-containing protein</fullName>
    </recommendedName>
</protein>
<evidence type="ECO:0000256" key="1">
    <source>
        <dbReference type="ARBA" id="ARBA00004141"/>
    </source>
</evidence>
<evidence type="ECO:0000256" key="3">
    <source>
        <dbReference type="ARBA" id="ARBA00022989"/>
    </source>
</evidence>
<dbReference type="AlphaFoldDB" id="A0A8H3PIQ4"/>
<dbReference type="OrthoDB" id="10017208at2759"/>
<gene>
    <name evidence="8" type="ORF">IMSHALPRED_002900</name>
</gene>
<dbReference type="Pfam" id="PF20684">
    <property type="entry name" value="Fung_rhodopsin"/>
    <property type="match status" value="1"/>
</dbReference>
<feature type="transmembrane region" description="Helical" evidence="6">
    <location>
        <begin position="31"/>
        <end position="50"/>
    </location>
</feature>
<feature type="domain" description="Rhodopsin" evidence="7">
    <location>
        <begin position="86"/>
        <end position="227"/>
    </location>
</feature>
<keyword evidence="2 6" id="KW-0812">Transmembrane</keyword>
<keyword evidence="9" id="KW-1185">Reference proteome</keyword>
<evidence type="ECO:0000256" key="2">
    <source>
        <dbReference type="ARBA" id="ARBA00022692"/>
    </source>
</evidence>
<evidence type="ECO:0000313" key="9">
    <source>
        <dbReference type="Proteomes" id="UP000664534"/>
    </source>
</evidence>
<dbReference type="EMBL" id="CAJPDT010000157">
    <property type="protein sequence ID" value="CAF9941792.1"/>
    <property type="molecule type" value="Genomic_DNA"/>
</dbReference>
<comment type="similarity">
    <text evidence="5">Belongs to the SAT4 family.</text>
</comment>
<evidence type="ECO:0000256" key="6">
    <source>
        <dbReference type="SAM" id="Phobius"/>
    </source>
</evidence>
<sequence length="376" mass="41720">MSTKYASKPPPGVVPDYTNPPRNAGVTRLEVVAPLLMGIAALFVALRLYVRKFIVNKMGWDDCEFDACSSNVMTSRELELNKSLTVAICVSLLLTAATAGCALATTRFGLGYHLYVLPLHEFSPGFLKVELAQQEVYTAASLAVRVAIVLLVLRIVSPIRRYRLAVYVLVFVITVYHVAKAFAFLFGCVPIALNWNITIKGGHCIDRFKLAVGFNALNVITDVLFIIAISIYRCYIQNTLVGVTDVTWFYPDVHLWACIELQVGIICGCMPPLKTLFPRILPASWFSQSPSEPHRLSHLGTHDKKGFLYLAESGPRSTNGAFTGDKASRRPSNPKVPDWYDVEPGLLGDAGGFNNNMGAFETRSFHCRRMRGRIRR</sequence>
<evidence type="ECO:0000256" key="4">
    <source>
        <dbReference type="ARBA" id="ARBA00023136"/>
    </source>
</evidence>
<dbReference type="PANTHER" id="PTHR33048:SF47">
    <property type="entry name" value="INTEGRAL MEMBRANE PROTEIN-RELATED"/>
    <property type="match status" value="1"/>
</dbReference>
<organism evidence="8 9">
    <name type="scientific">Imshaugia aleurites</name>
    <dbReference type="NCBI Taxonomy" id="172621"/>
    <lineage>
        <taxon>Eukaryota</taxon>
        <taxon>Fungi</taxon>
        <taxon>Dikarya</taxon>
        <taxon>Ascomycota</taxon>
        <taxon>Pezizomycotina</taxon>
        <taxon>Lecanoromycetes</taxon>
        <taxon>OSLEUM clade</taxon>
        <taxon>Lecanoromycetidae</taxon>
        <taxon>Lecanorales</taxon>
        <taxon>Lecanorineae</taxon>
        <taxon>Parmeliaceae</taxon>
        <taxon>Imshaugia</taxon>
    </lineage>
</organism>